<proteinExistence type="predicted"/>
<evidence type="ECO:0000256" key="1">
    <source>
        <dbReference type="SAM" id="MobiDB-lite"/>
    </source>
</evidence>
<reference evidence="2" key="1">
    <citation type="submission" date="2022-05" db="EMBL/GenBank/DDBJ databases">
        <title>The Musa troglodytarum L. genome provides insights into the mechanism of non-climacteric behaviour and enrichment of carotenoids.</title>
        <authorList>
            <person name="Wang J."/>
        </authorList>
    </citation>
    <scope>NUCLEOTIDE SEQUENCE</scope>
    <source>
        <tissue evidence="2">Leaf</tissue>
    </source>
</reference>
<feature type="compositionally biased region" description="Polar residues" evidence="1">
    <location>
        <begin position="1"/>
        <end position="15"/>
    </location>
</feature>
<evidence type="ECO:0000313" key="2">
    <source>
        <dbReference type="EMBL" id="URE47661.1"/>
    </source>
</evidence>
<protein>
    <submittedName>
        <fullName evidence="2">Uncharacterized protein</fullName>
    </submittedName>
</protein>
<name>A0A9E7LBR5_9LILI</name>
<feature type="region of interest" description="Disordered" evidence="1">
    <location>
        <begin position="1"/>
        <end position="106"/>
    </location>
</feature>
<feature type="compositionally biased region" description="Pro residues" evidence="1">
    <location>
        <begin position="28"/>
        <end position="41"/>
    </location>
</feature>
<feature type="non-terminal residue" evidence="2">
    <location>
        <position position="1"/>
    </location>
</feature>
<dbReference type="Proteomes" id="UP001055439">
    <property type="component" value="Chromosome 9"/>
</dbReference>
<gene>
    <name evidence="2" type="ORF">MUK42_14391</name>
</gene>
<dbReference type="EMBL" id="CP097511">
    <property type="protein sequence ID" value="URE47661.1"/>
    <property type="molecule type" value="Genomic_DNA"/>
</dbReference>
<feature type="region of interest" description="Disordered" evidence="1">
    <location>
        <begin position="139"/>
        <end position="176"/>
    </location>
</feature>
<feature type="compositionally biased region" description="Basic residues" evidence="1">
    <location>
        <begin position="80"/>
        <end position="91"/>
    </location>
</feature>
<evidence type="ECO:0000313" key="3">
    <source>
        <dbReference type="Proteomes" id="UP001055439"/>
    </source>
</evidence>
<organism evidence="2 3">
    <name type="scientific">Musa troglodytarum</name>
    <name type="common">fe'i banana</name>
    <dbReference type="NCBI Taxonomy" id="320322"/>
    <lineage>
        <taxon>Eukaryota</taxon>
        <taxon>Viridiplantae</taxon>
        <taxon>Streptophyta</taxon>
        <taxon>Embryophyta</taxon>
        <taxon>Tracheophyta</taxon>
        <taxon>Spermatophyta</taxon>
        <taxon>Magnoliopsida</taxon>
        <taxon>Liliopsida</taxon>
        <taxon>Zingiberales</taxon>
        <taxon>Musaceae</taxon>
        <taxon>Musa</taxon>
    </lineage>
</organism>
<keyword evidence="3" id="KW-1185">Reference proteome</keyword>
<dbReference type="OrthoDB" id="1925896at2759"/>
<dbReference type="AlphaFoldDB" id="A0A9E7LBR5"/>
<feature type="compositionally biased region" description="Pro residues" evidence="1">
    <location>
        <begin position="54"/>
        <end position="70"/>
    </location>
</feature>
<sequence>PDPPRSTVQQATVSGTDRAPSPGTSLTPPAPPHAPAPPPSHSPGSSAPESRNPSPTPPQLRTPLPTPSSPSLPRQEALRRLPRPVRGRARRLLQWPPARRRRRGRALFSARRRATEGGVHRRPFPALRLVRLLQGGVLRRGRHGPPPSDRFVGFPRPPARPRQHLTPHSVRLEAST</sequence>
<accession>A0A9E7LBR5</accession>